<name>A0ABU0NNN1_STRRH</name>
<reference evidence="1 2" key="1">
    <citation type="submission" date="2023-07" db="EMBL/GenBank/DDBJ databases">
        <title>Comparative genomics of wheat-associated soil bacteria to identify genetic determinants of phenazine resistance.</title>
        <authorList>
            <person name="Mouncey N."/>
        </authorList>
    </citation>
    <scope>NUCLEOTIDE SEQUENCE [LARGE SCALE GENOMIC DNA]</scope>
    <source>
        <strain evidence="1 2">B2I6</strain>
    </source>
</reference>
<dbReference type="RefSeq" id="WP_307163040.1">
    <property type="nucleotide sequence ID" value="NZ_JAUSWV010000002.1"/>
</dbReference>
<evidence type="ECO:0000313" key="1">
    <source>
        <dbReference type="EMBL" id="MDQ0580706.1"/>
    </source>
</evidence>
<organism evidence="1 2">
    <name type="scientific">Streptomyces rishiriensis</name>
    <dbReference type="NCBI Taxonomy" id="68264"/>
    <lineage>
        <taxon>Bacteria</taxon>
        <taxon>Bacillati</taxon>
        <taxon>Actinomycetota</taxon>
        <taxon>Actinomycetes</taxon>
        <taxon>Kitasatosporales</taxon>
        <taxon>Streptomycetaceae</taxon>
        <taxon>Streptomyces</taxon>
    </lineage>
</organism>
<evidence type="ECO:0000313" key="2">
    <source>
        <dbReference type="Proteomes" id="UP001230654"/>
    </source>
</evidence>
<accession>A0ABU0NNN1</accession>
<proteinExistence type="predicted"/>
<dbReference type="Proteomes" id="UP001230654">
    <property type="component" value="Unassembled WGS sequence"/>
</dbReference>
<sequence length="59" mass="6674">MKVKSQYRELLISYTPDTVEIDEFVGIPEQHRSKYAKLLVTDGAGDGFVVCRSLRINEG</sequence>
<gene>
    <name evidence="1" type="ORF">QF030_002884</name>
</gene>
<dbReference type="EMBL" id="JAUSWV010000002">
    <property type="protein sequence ID" value="MDQ0580706.1"/>
    <property type="molecule type" value="Genomic_DNA"/>
</dbReference>
<keyword evidence="2" id="KW-1185">Reference proteome</keyword>
<comment type="caution">
    <text evidence="1">The sequence shown here is derived from an EMBL/GenBank/DDBJ whole genome shotgun (WGS) entry which is preliminary data.</text>
</comment>
<protein>
    <submittedName>
        <fullName evidence="1">Uncharacterized protein</fullName>
    </submittedName>
</protein>